<dbReference type="Pfam" id="PF11429">
    <property type="entry name" value="Colicin_D"/>
    <property type="match status" value="1"/>
</dbReference>
<organism evidence="2 3">
    <name type="scientific">Pseudomonas prosekii</name>
    <dbReference type="NCBI Taxonomy" id="1148509"/>
    <lineage>
        <taxon>Bacteria</taxon>
        <taxon>Pseudomonadati</taxon>
        <taxon>Pseudomonadota</taxon>
        <taxon>Gammaproteobacteria</taxon>
        <taxon>Pseudomonadales</taxon>
        <taxon>Pseudomonadaceae</taxon>
        <taxon>Pseudomonas</taxon>
    </lineage>
</organism>
<dbReference type="SUPFAM" id="SSF102824">
    <property type="entry name" value="Colicin D/E5 nuclease domain"/>
    <property type="match status" value="1"/>
</dbReference>
<evidence type="ECO:0000313" key="3">
    <source>
        <dbReference type="Proteomes" id="UP000245056"/>
    </source>
</evidence>
<name>A0A2U2D1C7_9PSED</name>
<dbReference type="InterPro" id="IPR037178">
    <property type="entry name" value="ColicinD_C_sf"/>
</dbReference>
<proteinExistence type="predicted"/>
<dbReference type="EMBL" id="QFAW01000052">
    <property type="protein sequence ID" value="PWE39728.1"/>
    <property type="molecule type" value="Genomic_DNA"/>
</dbReference>
<dbReference type="InterPro" id="IPR038233">
    <property type="entry name" value="Colicin_D/E5_nuclease"/>
</dbReference>
<dbReference type="Proteomes" id="UP000245056">
    <property type="component" value="Unassembled WGS sequence"/>
</dbReference>
<accession>A0A2U2D1C7</accession>
<feature type="domain" description="Colicin D C-terminal" evidence="1">
    <location>
        <begin position="17"/>
        <end position="99"/>
    </location>
</feature>
<evidence type="ECO:0000259" key="1">
    <source>
        <dbReference type="Pfam" id="PF11429"/>
    </source>
</evidence>
<dbReference type="RefSeq" id="WP_109522287.1">
    <property type="nucleotide sequence ID" value="NZ_QFAW01000052.1"/>
</dbReference>
<dbReference type="InterPro" id="IPR024440">
    <property type="entry name" value="ColicinD_C"/>
</dbReference>
<reference evidence="2 3" key="1">
    <citation type="submission" date="2018-05" db="EMBL/GenBank/DDBJ databases">
        <title>Genome sequences of two Antarctic strains of Pseudomonas prosekii: insights into adaptation to extreme conditions.</title>
        <authorList>
            <person name="Snopkova K."/>
            <person name="Dufkova K."/>
            <person name="Cejkova D."/>
            <person name="Sedlacek I."/>
            <person name="Smajs D."/>
        </authorList>
    </citation>
    <scope>NUCLEOTIDE SEQUENCE [LARGE SCALE GENOMIC DNA]</scope>
    <source>
        <strain evidence="2 3">P2673</strain>
    </source>
</reference>
<dbReference type="OrthoDB" id="2067488at2"/>
<sequence length="107" mass="11559">MGAEGVFSKVAPATTKQLQKKFKHAEDFGVAGNYSPDNVKKFNLAVQNHLNAPGVKEISGTYRGSPVTFHTDASTGLTVIQNPNGSFLSGWKLNPQQLHHVLKDGKL</sequence>
<dbReference type="AlphaFoldDB" id="A0A2U2D1C7"/>
<evidence type="ECO:0000313" key="2">
    <source>
        <dbReference type="EMBL" id="PWE39728.1"/>
    </source>
</evidence>
<comment type="caution">
    <text evidence="2">The sequence shown here is derived from an EMBL/GenBank/DDBJ whole genome shotgun (WGS) entry which is preliminary data.</text>
</comment>
<protein>
    <recommendedName>
        <fullName evidence="1">Colicin D C-terminal domain-containing protein</fullName>
    </recommendedName>
</protein>
<dbReference type="Gene3D" id="3.10.450.200">
    <property type="match status" value="1"/>
</dbReference>
<dbReference type="GO" id="GO:0004540">
    <property type="term" value="F:RNA nuclease activity"/>
    <property type="evidence" value="ECO:0007669"/>
    <property type="project" value="InterPro"/>
</dbReference>
<gene>
    <name evidence="2" type="ORF">C9I49_25515</name>
</gene>